<proteinExistence type="predicted"/>
<sequence>MDQIANHRTRLRRVLPKVAHAIPSQPDASTDLAIQTPAINDRSLAAGLAYAMGSRVSGISFDAGTGLMLGKVRGGADVPYSTTAKLVRRGGGWSCTVGVCSCPVRKDCKHVAALLFAAEDNPAIRVQLLSPGVATQVSREPAGAVLSDWEQALSPLISQAGNAPAANGVPLALQFEIEEPAPHFSYTGRRDPVRSVRQLKARPVIMGAKGKWIRGDVSWNTLSYLNFRRECNEAHIEWMQEFLAAHSASASRMHNSSGLWLGLNSYSGKNLWSLLSDARKIGLALVHSRGTEPVRIAEAPAAVGLNLGRYGTGPDGAGPDGAGRDGAQAEGGGGQDAAPDGGLELAPTITVDGSPVDPAAVGTIGRPAHGLFFTTGEAALPGVPDPDGVITLAPLETGLSEELLAFVTAGSTLHIPAKDESRFLTGFYPKLKQKARVTARDESVELPALAVPTLSLLANYGADHRVRLHWEWHYKSGNLVTAQPLWRHPGDHGYRDDTAEARILEGIGQPWDVVPALGESATGGWGTPRLAASAELAGLDTLAFTEEVLPRLRQAPDVEVETAGDIADYREAEEAPVVSISTKATEQRDWFDLGIQISLEGQPVSFAAVFSALAAGQTKMLLPSGAYFSLDLPELHQLRALIEEARSLQDNKDAPLQISRFQAGLWDELAQLGIVDQQAAAWRSAVGGLLEGGTDGLPLPASLNAELRPYQLEGFNWLTFLYKHSLGGVLADDMGLGKTVQALALMCAAKELSLAAAGADAEAPDGGAAAGSAADGVTRPAAVAPFLVVAPTSVVGNWAAEAARFAPGLKVQAVGETFAKNGQDPAAALADADVVITSYALFRIDYDSYAARSWSGLVLDEAQFVKNHQSKAYQCARKLPAAFKLAITGTPLENNLMEFWALTSIVAPGLFSSPKRFAEYYQKPVEKNGDKGQLDKLRRRVRPLMMRRTKDQVIKDLPPKQEQILEVVLNPRHQKVYQTHLQRERQKILGLIEDVNKNRFTIFQSLTLLRQLSLDASLVDPGLSGIRSSKLDVLFEQLEDLVAEGHRALIFSQFTGFLGKVRERLDEEGIEYCYLDGGTRNRADVVSEFKNGSAPVFLISLKAGGFGLNLTEADYVFLLDPWWNPASEAQAVDRTHRIGQARNVMVYRLVAKDTIEEKVMALKARKSQLFADVMEGDALAGGAITAEDLAGLFKE</sequence>
<dbReference type="EMBL" id="JBEPNJ010000003">
    <property type="protein sequence ID" value="MET3771496.1"/>
    <property type="molecule type" value="Genomic_DNA"/>
</dbReference>
<dbReference type="Proteomes" id="UP001549207">
    <property type="component" value="Unassembled WGS sequence"/>
</dbReference>
<protein>
    <submittedName>
        <fullName evidence="1">Superfamily II DNA or RNA helicase</fullName>
    </submittedName>
</protein>
<keyword evidence="1" id="KW-0347">Helicase</keyword>
<reference evidence="1" key="1">
    <citation type="submission" date="2024-06" db="EMBL/GenBank/DDBJ databases">
        <title>Genomic Encyclopedia of Type Strains, Phase IV (KMG-IV): sequencing the most valuable type-strain genomes for metagenomic binning, comparative biology and taxonomic classification.</title>
        <authorList>
            <person name="Goeker M."/>
        </authorList>
    </citation>
    <scope>NUCLEOTIDE SEQUENCE</scope>
    <source>
        <strain evidence="1">SJCon</strain>
    </source>
</reference>
<comment type="caution">
    <text evidence="1">The sequence shown here is derived from an EMBL/GenBank/DDBJ whole genome shotgun (WGS) entry which is preliminary data.</text>
</comment>
<keyword evidence="1" id="KW-0378">Hydrolase</keyword>
<gene>
    <name evidence="1" type="ORF">ABIC98_001131</name>
</gene>
<keyword evidence="2" id="KW-1185">Reference proteome</keyword>
<evidence type="ECO:0000313" key="2">
    <source>
        <dbReference type="Proteomes" id="UP001549207"/>
    </source>
</evidence>
<name>A0ACC6TCQ6_9MICC</name>
<organism evidence="1 2">
    <name type="scientific">Arthrobacter nitrophenolicus</name>
    <dbReference type="NCBI Taxonomy" id="683150"/>
    <lineage>
        <taxon>Bacteria</taxon>
        <taxon>Bacillati</taxon>
        <taxon>Actinomycetota</taxon>
        <taxon>Actinomycetes</taxon>
        <taxon>Micrococcales</taxon>
        <taxon>Micrococcaceae</taxon>
        <taxon>Arthrobacter</taxon>
    </lineage>
</organism>
<evidence type="ECO:0000313" key="1">
    <source>
        <dbReference type="EMBL" id="MET3771496.1"/>
    </source>
</evidence>
<keyword evidence="1" id="KW-0067">ATP-binding</keyword>
<keyword evidence="1" id="KW-0547">Nucleotide-binding</keyword>
<accession>A0ACC6TCQ6</accession>